<evidence type="ECO:0000313" key="2">
    <source>
        <dbReference type="Proteomes" id="UP000023152"/>
    </source>
</evidence>
<dbReference type="EMBL" id="ASPP01029379">
    <property type="protein sequence ID" value="ETO04435.1"/>
    <property type="molecule type" value="Genomic_DNA"/>
</dbReference>
<name>X6LUQ3_RETFI</name>
<evidence type="ECO:0000313" key="1">
    <source>
        <dbReference type="EMBL" id="ETO04435.1"/>
    </source>
</evidence>
<dbReference type="AlphaFoldDB" id="X6LUQ3"/>
<comment type="caution">
    <text evidence="1">The sequence shown here is derived from an EMBL/GenBank/DDBJ whole genome shotgun (WGS) entry which is preliminary data.</text>
</comment>
<reference evidence="1 2" key="1">
    <citation type="journal article" date="2013" name="Curr. Biol.">
        <title>The Genome of the Foraminiferan Reticulomyxa filosa.</title>
        <authorList>
            <person name="Glockner G."/>
            <person name="Hulsmann N."/>
            <person name="Schleicher M."/>
            <person name="Noegel A.A."/>
            <person name="Eichinger L."/>
            <person name="Gallinger C."/>
            <person name="Pawlowski J."/>
            <person name="Sierra R."/>
            <person name="Euteneuer U."/>
            <person name="Pillet L."/>
            <person name="Moustafa A."/>
            <person name="Platzer M."/>
            <person name="Groth M."/>
            <person name="Szafranski K."/>
            <person name="Schliwa M."/>
        </authorList>
    </citation>
    <scope>NUCLEOTIDE SEQUENCE [LARGE SCALE GENOMIC DNA]</scope>
</reference>
<proteinExistence type="predicted"/>
<feature type="non-terminal residue" evidence="1">
    <location>
        <position position="207"/>
    </location>
</feature>
<keyword evidence="2" id="KW-1185">Reference proteome</keyword>
<organism evidence="1 2">
    <name type="scientific">Reticulomyxa filosa</name>
    <dbReference type="NCBI Taxonomy" id="46433"/>
    <lineage>
        <taxon>Eukaryota</taxon>
        <taxon>Sar</taxon>
        <taxon>Rhizaria</taxon>
        <taxon>Retaria</taxon>
        <taxon>Foraminifera</taxon>
        <taxon>Monothalamids</taxon>
        <taxon>Reticulomyxidae</taxon>
        <taxon>Reticulomyxa</taxon>
    </lineage>
</organism>
<dbReference type="Proteomes" id="UP000023152">
    <property type="component" value="Unassembled WGS sequence"/>
</dbReference>
<sequence>MDGIGSLSKQQHTATDICRPSKCVVSCKCKRIYTIFVVYLHSKNKKRYGIGFGSEIMNGTYAIIIDGYGDVTERMLGNEQEGVLLNNTVTVLSDELVNSGSTRKVRLQRAINLHRARYYNFGSSNYTTIPIIFAYGQSATLGYHEDRSSTIVSLLTCSSDVPTTTTTTTTTYSPNSPYYFYANATLFASESQWVQLTLYPDQNNFVM</sequence>
<gene>
    <name evidence="1" type="ORF">RFI_32961</name>
</gene>
<accession>X6LUQ3</accession>
<protein>
    <submittedName>
        <fullName evidence="1">Uncharacterized protein</fullName>
    </submittedName>
</protein>